<keyword evidence="5" id="KW-0813">Transport</keyword>
<name>F9W9R5_TRYCI</name>
<reference evidence="7" key="1">
    <citation type="submission" date="2011-07" db="EMBL/GenBank/DDBJ databases">
        <title>Divergent evolution of antigenic variation in African trypanosomes.</title>
        <authorList>
            <person name="Jackson A.P."/>
            <person name="Berry A."/>
            <person name="Allison H.C."/>
            <person name="Burton P."/>
            <person name="Anderson J."/>
            <person name="Aslett M."/>
            <person name="Brown R."/>
            <person name="Corton N."/>
            <person name="Harris D."/>
            <person name="Hauser H."/>
            <person name="Gamble J."/>
            <person name="Gilderthorp R."/>
            <person name="McQuillan J."/>
            <person name="Quail M.A."/>
            <person name="Sanders M."/>
            <person name="Van Tonder A."/>
            <person name="Ginger M.L."/>
            <person name="Donelson J.E."/>
            <person name="Field M.C."/>
            <person name="Barry J.D."/>
            <person name="Berriman M."/>
            <person name="Hertz-Fowler C."/>
        </authorList>
    </citation>
    <scope>NUCLEOTIDE SEQUENCE [LARGE SCALE GENOMIC DNA]</scope>
    <source>
        <strain evidence="7">IL3000</strain>
    </source>
</reference>
<proteinExistence type="inferred from homology"/>
<evidence type="ECO:0000313" key="6">
    <source>
        <dbReference type="EMBL" id="CCD13970.1"/>
    </source>
</evidence>
<dbReference type="Pfam" id="PF00153">
    <property type="entry name" value="Mito_carr"/>
    <property type="match status" value="1"/>
</dbReference>
<protein>
    <submittedName>
        <fullName evidence="6">WGS project CAEQ00000000 data, annotated contig 1888</fullName>
    </submittedName>
</protein>
<keyword evidence="2 4" id="KW-0812">Transmembrane</keyword>
<dbReference type="SUPFAM" id="SSF103506">
    <property type="entry name" value="Mitochondrial carrier"/>
    <property type="match status" value="1"/>
</dbReference>
<evidence type="ECO:0000256" key="3">
    <source>
        <dbReference type="ARBA" id="ARBA00023136"/>
    </source>
</evidence>
<keyword evidence="7" id="KW-1185">Reference proteome</keyword>
<dbReference type="OMA" id="HYAREIM"/>
<comment type="subcellular location">
    <subcellularLocation>
        <location evidence="1">Membrane</location>
        <topology evidence="1">Multi-pass membrane protein</topology>
    </subcellularLocation>
</comment>
<dbReference type="PROSITE" id="PS50920">
    <property type="entry name" value="SOLCAR"/>
    <property type="match status" value="1"/>
</dbReference>
<dbReference type="InterPro" id="IPR018108">
    <property type="entry name" value="MCP_transmembrane"/>
</dbReference>
<organism evidence="6 7">
    <name type="scientific">Trypanosoma congolense (strain IL3000)</name>
    <dbReference type="NCBI Taxonomy" id="1068625"/>
    <lineage>
        <taxon>Eukaryota</taxon>
        <taxon>Discoba</taxon>
        <taxon>Euglenozoa</taxon>
        <taxon>Kinetoplastea</taxon>
        <taxon>Metakinetoplastina</taxon>
        <taxon>Trypanosomatida</taxon>
        <taxon>Trypanosomatidae</taxon>
        <taxon>Trypanosoma</taxon>
        <taxon>Nannomonas</taxon>
    </lineage>
</organism>
<dbReference type="AlphaFoldDB" id="F9W9R5"/>
<keyword evidence="3 4" id="KW-0472">Membrane</keyword>
<evidence type="ECO:0000256" key="5">
    <source>
        <dbReference type="RuleBase" id="RU000488"/>
    </source>
</evidence>
<evidence type="ECO:0000256" key="4">
    <source>
        <dbReference type="PROSITE-ProRule" id="PRU00282"/>
    </source>
</evidence>
<sequence length="340" mass="37457">MRNLPTVANRPPVPRYGDSRFHKNANASVGSGGGIGKSVLVQLLGDFIATSVRVPVSRVFLLQCARGELVRCGRIPPNGLEGVEECVQHIIKKEGVFGLFRGGWENELLDAATKLLRITTASVIAQFHLLMAHFFGRGAVLFHFCEPFLQLLITLPMVGLRDAVLYNYTVDIVAPKNSEEQKNPFVEEAYIYNSAWEAVSAVLDRYGWEGLCFNGLDADFLELGAQLISTKLVASLTMSQVNYLAKADGASILRKVAVVTAVDVALRVFLITVQQPFQVLRARVKALRPRDDPTASRSWSLRGVADIVHAEGFKGLWTGLRVRLLGEVGAVLIRSLYYFL</sequence>
<dbReference type="VEuPathDB" id="TriTrypDB:TcIL3000_0_46540"/>
<dbReference type="Proteomes" id="UP000000702">
    <property type="component" value="Unassembled WGS sequence"/>
</dbReference>
<feature type="repeat" description="Solcar" evidence="4">
    <location>
        <begin position="37"/>
        <end position="127"/>
    </location>
</feature>
<dbReference type="Gene3D" id="1.50.40.10">
    <property type="entry name" value="Mitochondrial carrier domain"/>
    <property type="match status" value="1"/>
</dbReference>
<comment type="similarity">
    <text evidence="5">Belongs to the mitochondrial carrier (TC 2.A.29) family.</text>
</comment>
<reference evidence="6 7" key="2">
    <citation type="journal article" date="2012" name="Proc. Natl. Acad. Sci. U.S.A.">
        <title>Antigenic diversity is generated by distinct evolutionary mechanisms in African trypanosome species.</title>
        <authorList>
            <person name="Jackson A.P."/>
            <person name="Berry A."/>
            <person name="Aslett M."/>
            <person name="Allison H.C."/>
            <person name="Burton P."/>
            <person name="Vavrova-Anderson J."/>
            <person name="Brown R."/>
            <person name="Browne H."/>
            <person name="Corton N."/>
            <person name="Hauser H."/>
            <person name="Gamble J."/>
            <person name="Gilderthorp R."/>
            <person name="Marcello L."/>
            <person name="McQuillan J."/>
            <person name="Otto T.D."/>
            <person name="Quail M.A."/>
            <person name="Sanders M.J."/>
            <person name="van Tonder A."/>
            <person name="Ginger M.L."/>
            <person name="Field M.C."/>
            <person name="Barry J.D."/>
            <person name="Hertz-Fowler C."/>
            <person name="Berriman M."/>
        </authorList>
    </citation>
    <scope>NUCLEOTIDE SEQUENCE [LARGE SCALE GENOMIC DNA]</scope>
    <source>
        <strain evidence="6 7">IL3000</strain>
    </source>
</reference>
<evidence type="ECO:0000256" key="2">
    <source>
        <dbReference type="ARBA" id="ARBA00022692"/>
    </source>
</evidence>
<dbReference type="InterPro" id="IPR023395">
    <property type="entry name" value="MCP_dom_sf"/>
</dbReference>
<accession>F9W9R5</accession>
<evidence type="ECO:0000256" key="1">
    <source>
        <dbReference type="ARBA" id="ARBA00004141"/>
    </source>
</evidence>
<dbReference type="EMBL" id="CAEQ01001339">
    <property type="protein sequence ID" value="CCD13970.1"/>
    <property type="molecule type" value="Genomic_DNA"/>
</dbReference>
<gene>
    <name evidence="6" type="ORF">TCIL3000_0_46540</name>
</gene>
<comment type="caution">
    <text evidence="6">The sequence shown here is derived from an EMBL/GenBank/DDBJ whole genome shotgun (WGS) entry which is preliminary data.</text>
</comment>
<evidence type="ECO:0000313" key="7">
    <source>
        <dbReference type="Proteomes" id="UP000000702"/>
    </source>
</evidence>
<dbReference type="GO" id="GO:0016020">
    <property type="term" value="C:membrane"/>
    <property type="evidence" value="ECO:0007669"/>
    <property type="project" value="UniProtKB-SubCell"/>
</dbReference>